<gene>
    <name evidence="3" type="ORF">FHS27_003623</name>
</gene>
<evidence type="ECO:0000256" key="2">
    <source>
        <dbReference type="SAM" id="MobiDB-lite"/>
    </source>
</evidence>
<dbReference type="PANTHER" id="PTHR35369">
    <property type="entry name" value="BLR3025 PROTEIN-RELATED"/>
    <property type="match status" value="1"/>
</dbReference>
<dbReference type="Proteomes" id="UP000536179">
    <property type="component" value="Unassembled WGS sequence"/>
</dbReference>
<accession>A0A7W5E0A0</accession>
<feature type="region of interest" description="Disordered" evidence="2">
    <location>
        <begin position="56"/>
        <end position="75"/>
    </location>
</feature>
<dbReference type="GO" id="GO:0006281">
    <property type="term" value="P:DNA repair"/>
    <property type="evidence" value="ECO:0007669"/>
    <property type="project" value="TreeGrafter"/>
</dbReference>
<evidence type="ECO:0000256" key="1">
    <source>
        <dbReference type="ARBA" id="ARBA00022763"/>
    </source>
</evidence>
<protein>
    <submittedName>
        <fullName evidence="3">Uncharacterized protein</fullName>
    </submittedName>
</protein>
<dbReference type="InterPro" id="IPR050356">
    <property type="entry name" value="SulA_CellDiv_inhibitor"/>
</dbReference>
<dbReference type="AlphaFoldDB" id="A0A7W5E0A0"/>
<evidence type="ECO:0000313" key="3">
    <source>
        <dbReference type="EMBL" id="MBB3207796.1"/>
    </source>
</evidence>
<keyword evidence="4" id="KW-1185">Reference proteome</keyword>
<feature type="region of interest" description="Disordered" evidence="2">
    <location>
        <begin position="334"/>
        <end position="359"/>
    </location>
</feature>
<comment type="caution">
    <text evidence="3">The sequence shown here is derived from an EMBL/GenBank/DDBJ whole genome shotgun (WGS) entry which is preliminary data.</text>
</comment>
<proteinExistence type="predicted"/>
<dbReference type="PANTHER" id="PTHR35369:SF3">
    <property type="entry name" value="TRANSLESION DNA SYNTHESIS-ASSOCIATED PROTEIN IMUA"/>
    <property type="match status" value="1"/>
</dbReference>
<dbReference type="Gene3D" id="3.40.50.300">
    <property type="entry name" value="P-loop containing nucleotide triphosphate hydrolases"/>
    <property type="match status" value="1"/>
</dbReference>
<keyword evidence="1" id="KW-0227">DNA damage</keyword>
<name>A0A7W5E0A0_9BACT</name>
<sequence length="359" mass="37600">MAAEALPTKGPGQCPVDSVVENSTEDSSSESSSSAAPLISRESLMADLRGRAAAISSSPAMDSAEQFSTGSPTVDSWLPGGGLKRGWICEWVAGHDASGASTLAMLAAASTIKPARDTERDVVSGAGAPKDVAFAHSGPIIVVDPTATFHASAAIACGISPQRIVVCRCRTRADAVWAMDQSLRCSSVAAVWATLPWNLNDRDARRLQLAAEAGRTPGLFVLQRSARVRPSFAAVRLHVASVAADASRLSADQRVAAGLPVRPPLDLRVLRVSLDRARGQRQNEAYLAITPNARLHTLSSAAVAHLQTPQRNIQTPAGSRHEAVAVPLVARLADPASTHRDRDAGTGRVATANTERRVG</sequence>
<evidence type="ECO:0000313" key="4">
    <source>
        <dbReference type="Proteomes" id="UP000536179"/>
    </source>
</evidence>
<dbReference type="InterPro" id="IPR027417">
    <property type="entry name" value="P-loop_NTPase"/>
</dbReference>
<feature type="compositionally biased region" description="Polar residues" evidence="2">
    <location>
        <begin position="56"/>
        <end position="74"/>
    </location>
</feature>
<dbReference type="RefSeq" id="WP_184306083.1">
    <property type="nucleotide sequence ID" value="NZ_JACHXU010000012.1"/>
</dbReference>
<organism evidence="3 4">
    <name type="scientific">Aporhodopirellula rubra</name>
    <dbReference type="NCBI Taxonomy" id="980271"/>
    <lineage>
        <taxon>Bacteria</taxon>
        <taxon>Pseudomonadati</taxon>
        <taxon>Planctomycetota</taxon>
        <taxon>Planctomycetia</taxon>
        <taxon>Pirellulales</taxon>
        <taxon>Pirellulaceae</taxon>
        <taxon>Aporhodopirellula</taxon>
    </lineage>
</organism>
<dbReference type="EMBL" id="JACHXU010000012">
    <property type="protein sequence ID" value="MBB3207796.1"/>
    <property type="molecule type" value="Genomic_DNA"/>
</dbReference>
<reference evidence="3 4" key="1">
    <citation type="submission" date="2020-08" db="EMBL/GenBank/DDBJ databases">
        <title>Genomic Encyclopedia of Type Strains, Phase III (KMG-III): the genomes of soil and plant-associated and newly described type strains.</title>
        <authorList>
            <person name="Whitman W."/>
        </authorList>
    </citation>
    <scope>NUCLEOTIDE SEQUENCE [LARGE SCALE GENOMIC DNA]</scope>
    <source>
        <strain evidence="3 4">CECT 8075</strain>
    </source>
</reference>
<feature type="region of interest" description="Disordered" evidence="2">
    <location>
        <begin position="1"/>
        <end position="39"/>
    </location>
</feature>
<dbReference type="SUPFAM" id="SSF52540">
    <property type="entry name" value="P-loop containing nucleoside triphosphate hydrolases"/>
    <property type="match status" value="1"/>
</dbReference>